<keyword evidence="6" id="KW-1185">Reference proteome</keyword>
<dbReference type="Pfam" id="PF13786">
    <property type="entry name" value="DUF4179"/>
    <property type="match status" value="1"/>
</dbReference>
<dbReference type="InterPro" id="IPR040680">
    <property type="entry name" value="DUF5643"/>
</dbReference>
<protein>
    <submittedName>
        <fullName evidence="5">DUF4179 domain-containing protein</fullName>
    </submittedName>
</protein>
<evidence type="ECO:0000313" key="5">
    <source>
        <dbReference type="EMBL" id="MDN4524964.1"/>
    </source>
</evidence>
<dbReference type="EMBL" id="JAUHTR010000005">
    <property type="protein sequence ID" value="MDN4524964.1"/>
    <property type="molecule type" value="Genomic_DNA"/>
</dbReference>
<feature type="domain" description="DUF4179" evidence="3">
    <location>
        <begin position="46"/>
        <end position="140"/>
    </location>
</feature>
<evidence type="ECO:0000256" key="2">
    <source>
        <dbReference type="SAM" id="Phobius"/>
    </source>
</evidence>
<keyword evidence="2" id="KW-1133">Transmembrane helix</keyword>
<evidence type="ECO:0000259" key="4">
    <source>
        <dbReference type="Pfam" id="PF18705"/>
    </source>
</evidence>
<keyword evidence="1" id="KW-0175">Coiled coil</keyword>
<keyword evidence="2" id="KW-0812">Transmembrane</keyword>
<dbReference type="InterPro" id="IPR025436">
    <property type="entry name" value="DUF4179"/>
</dbReference>
<feature type="coiled-coil region" evidence="1">
    <location>
        <begin position="2"/>
        <end position="29"/>
    </location>
</feature>
<accession>A0ABT8HW31</accession>
<feature type="transmembrane region" description="Helical" evidence="2">
    <location>
        <begin position="50"/>
        <end position="68"/>
    </location>
</feature>
<feature type="domain" description="DUF5643" evidence="4">
    <location>
        <begin position="228"/>
        <end position="338"/>
    </location>
</feature>
<proteinExistence type="predicted"/>
<reference evidence="5" key="1">
    <citation type="submission" date="2023-07" db="EMBL/GenBank/DDBJ databases">
        <title>Fictibacillus sp. isolated from freshwater pond.</title>
        <authorList>
            <person name="Kirdat K."/>
            <person name="Bhat A."/>
            <person name="Mourya A."/>
            <person name="Yadav A."/>
        </authorList>
    </citation>
    <scope>NUCLEOTIDE SEQUENCE</scope>
    <source>
        <strain evidence="5">NE201</strain>
    </source>
</reference>
<gene>
    <name evidence="5" type="ORF">QYB97_10775</name>
</gene>
<evidence type="ECO:0000259" key="3">
    <source>
        <dbReference type="Pfam" id="PF13786"/>
    </source>
</evidence>
<evidence type="ECO:0000256" key="1">
    <source>
        <dbReference type="SAM" id="Coils"/>
    </source>
</evidence>
<keyword evidence="2" id="KW-0472">Membrane</keyword>
<organism evidence="5 6">
    <name type="scientific">Fictibacillus fluitans</name>
    <dbReference type="NCBI Taxonomy" id="3058422"/>
    <lineage>
        <taxon>Bacteria</taxon>
        <taxon>Bacillati</taxon>
        <taxon>Bacillota</taxon>
        <taxon>Bacilli</taxon>
        <taxon>Bacillales</taxon>
        <taxon>Fictibacillaceae</taxon>
        <taxon>Fictibacillus</taxon>
    </lineage>
</organism>
<name>A0ABT8HW31_9BACL</name>
<dbReference type="RefSeq" id="WP_301166010.1">
    <property type="nucleotide sequence ID" value="NZ_JAUHTR010000005.1"/>
</dbReference>
<dbReference type="Proteomes" id="UP001172721">
    <property type="component" value="Unassembled WGS sequence"/>
</dbReference>
<comment type="caution">
    <text evidence="5">The sequence shown here is derived from an EMBL/GenBank/DDBJ whole genome shotgun (WGS) entry which is preliminary data.</text>
</comment>
<sequence>MYSKEEEQIMKLKKKYDAMEISMDALDEAIFAGFHKAKSEEKSGVKKKRWMYGMAAAAVLLIGFFWSIRFSPVFADYMTNIPGMEKVVELIRDDKGRMAAIENKYYQEIGVSQEKNGVKVTIDGAIADEEGMVLFYTINSNQKLKEVNMSDTELKNRNGKVLEVNGINYGGPHDSESGKKQYTGKLEFFYEKPNDEMRYKVLFKLKGSHHLDEKFAIDFDLTKKLKIKKVYELNKQITVEEQKITVEKVVVYPLRVAVYLKEHQDNTKRILNFDGIRLVDESWESWGTSSGLTSIKEEEDEHVYYLQSNYFRKTQELYLVMNQIQVIDKSNDKLVVDTEKRKILKQPDKELFRDMKVKKNSLSFKMHTKKPFHFMPFSNATDGNGKEIEYHSAFGSTPNHRPSEVGIDIKSVKKYKNPITIDFSFYPKWIHGDVKIRIH</sequence>
<evidence type="ECO:0000313" key="6">
    <source>
        <dbReference type="Proteomes" id="UP001172721"/>
    </source>
</evidence>
<dbReference type="Gene3D" id="2.60.40.1630">
    <property type="entry name" value="bacillus anthracis domain"/>
    <property type="match status" value="1"/>
</dbReference>
<dbReference type="Pfam" id="PF18705">
    <property type="entry name" value="DUF5643"/>
    <property type="match status" value="1"/>
</dbReference>